<dbReference type="InterPro" id="IPR036761">
    <property type="entry name" value="TTHA0802/YceI-like_sf"/>
</dbReference>
<dbReference type="Gene3D" id="2.40.128.110">
    <property type="entry name" value="Lipid/polyisoprenoid-binding, YceI-like"/>
    <property type="match status" value="1"/>
</dbReference>
<protein>
    <submittedName>
        <fullName evidence="3">YceI family protein</fullName>
    </submittedName>
</protein>
<feature type="domain" description="Lipid/polyisoprenoid-binding YceI-like" evidence="2">
    <location>
        <begin position="36"/>
        <end position="202"/>
    </location>
</feature>
<dbReference type="SUPFAM" id="SSF101874">
    <property type="entry name" value="YceI-like"/>
    <property type="match status" value="1"/>
</dbReference>
<comment type="caution">
    <text evidence="3">The sequence shown here is derived from an EMBL/GenBank/DDBJ whole genome shotgun (WGS) entry which is preliminary data.</text>
</comment>
<dbReference type="PANTHER" id="PTHR34406">
    <property type="entry name" value="PROTEIN YCEI"/>
    <property type="match status" value="1"/>
</dbReference>
<evidence type="ECO:0000313" key="3">
    <source>
        <dbReference type="EMBL" id="GAA3972487.1"/>
    </source>
</evidence>
<feature type="signal peptide" evidence="1">
    <location>
        <begin position="1"/>
        <end position="33"/>
    </location>
</feature>
<sequence>MGHRKKQSQKKLNKMKKILILLASAFLYTAASAQTTWTADKNHSNVKFTVTHLLINDVDGTFKSVDATIVAAKPDFSDAKVSFTVQTATVSTDNDYRDKHLSSEDFFNVAKYPTLTFTSTGISKTSDKHYALTGNLTLAGVTKPVTFDLWYRGTIVNQMTKGDDAGFQLTGTIKRSDFNFGTKFGSATLSDEVTIKANGEFAKAK</sequence>
<proteinExistence type="predicted"/>
<feature type="chain" id="PRO_5046535067" evidence="1">
    <location>
        <begin position="34"/>
        <end position="205"/>
    </location>
</feature>
<evidence type="ECO:0000259" key="2">
    <source>
        <dbReference type="SMART" id="SM00867"/>
    </source>
</evidence>
<keyword evidence="4" id="KW-1185">Reference proteome</keyword>
<evidence type="ECO:0000256" key="1">
    <source>
        <dbReference type="SAM" id="SignalP"/>
    </source>
</evidence>
<dbReference type="SMART" id="SM00867">
    <property type="entry name" value="YceI"/>
    <property type="match status" value="1"/>
</dbReference>
<evidence type="ECO:0000313" key="4">
    <source>
        <dbReference type="Proteomes" id="UP001500742"/>
    </source>
</evidence>
<dbReference type="EMBL" id="BAAAZC010000017">
    <property type="protein sequence ID" value="GAA3972487.1"/>
    <property type="molecule type" value="Genomic_DNA"/>
</dbReference>
<name>A0ABP7PX40_9SPHI</name>
<gene>
    <name evidence="3" type="ORF">GCM10022210_22780</name>
</gene>
<dbReference type="Pfam" id="PF04264">
    <property type="entry name" value="YceI"/>
    <property type="match status" value="1"/>
</dbReference>
<accession>A0ABP7PX40</accession>
<organism evidence="3 4">
    <name type="scientific">Mucilaginibacter dorajii</name>
    <dbReference type="NCBI Taxonomy" id="692994"/>
    <lineage>
        <taxon>Bacteria</taxon>
        <taxon>Pseudomonadati</taxon>
        <taxon>Bacteroidota</taxon>
        <taxon>Sphingobacteriia</taxon>
        <taxon>Sphingobacteriales</taxon>
        <taxon>Sphingobacteriaceae</taxon>
        <taxon>Mucilaginibacter</taxon>
    </lineage>
</organism>
<keyword evidence="1" id="KW-0732">Signal</keyword>
<dbReference type="PANTHER" id="PTHR34406:SF1">
    <property type="entry name" value="PROTEIN YCEI"/>
    <property type="match status" value="1"/>
</dbReference>
<dbReference type="Proteomes" id="UP001500742">
    <property type="component" value="Unassembled WGS sequence"/>
</dbReference>
<dbReference type="InterPro" id="IPR007372">
    <property type="entry name" value="Lipid/polyisoprenoid-bd_YceI"/>
</dbReference>
<reference evidence="4" key="1">
    <citation type="journal article" date="2019" name="Int. J. Syst. Evol. Microbiol.">
        <title>The Global Catalogue of Microorganisms (GCM) 10K type strain sequencing project: providing services to taxonomists for standard genome sequencing and annotation.</title>
        <authorList>
            <consortium name="The Broad Institute Genomics Platform"/>
            <consortium name="The Broad Institute Genome Sequencing Center for Infectious Disease"/>
            <person name="Wu L."/>
            <person name="Ma J."/>
        </authorList>
    </citation>
    <scope>NUCLEOTIDE SEQUENCE [LARGE SCALE GENOMIC DNA]</scope>
    <source>
        <strain evidence="4">JCM 16601</strain>
    </source>
</reference>